<evidence type="ECO:0000256" key="3">
    <source>
        <dbReference type="SAM" id="MobiDB-lite"/>
    </source>
</evidence>
<keyword evidence="6" id="KW-1185">Reference proteome</keyword>
<dbReference type="InterPro" id="IPR002068">
    <property type="entry name" value="A-crystallin/Hsp20_dom"/>
</dbReference>
<accession>A0ABT3ZWE4</accession>
<dbReference type="RefSeq" id="WP_267532723.1">
    <property type="nucleotide sequence ID" value="NZ_JAPNKA010000001.1"/>
</dbReference>
<dbReference type="Gene3D" id="2.60.40.790">
    <property type="match status" value="2"/>
</dbReference>
<dbReference type="EMBL" id="JAPNKA010000001">
    <property type="protein sequence ID" value="MCY1073727.1"/>
    <property type="molecule type" value="Genomic_DNA"/>
</dbReference>
<feature type="domain" description="SHSP" evidence="4">
    <location>
        <begin position="8"/>
        <end position="118"/>
    </location>
</feature>
<dbReference type="PROSITE" id="PS01031">
    <property type="entry name" value="SHSP"/>
    <property type="match status" value="2"/>
</dbReference>
<dbReference type="InterPro" id="IPR031107">
    <property type="entry name" value="Small_HSP"/>
</dbReference>
<dbReference type="Pfam" id="PF00011">
    <property type="entry name" value="HSP20"/>
    <property type="match status" value="2"/>
</dbReference>
<reference evidence="5 6" key="1">
    <citation type="submission" date="2022-11" db="EMBL/GenBank/DDBJ databases">
        <title>Minimal conservation of predation-associated metabolite biosynthetic gene clusters underscores biosynthetic potential of Myxococcota including descriptions for ten novel species: Archangium lansinium sp. nov., Myxococcus landrumus sp. nov., Nannocystis bai.</title>
        <authorList>
            <person name="Ahearne A."/>
            <person name="Stevens C."/>
            <person name="Phillips K."/>
        </authorList>
    </citation>
    <scope>NUCLEOTIDE SEQUENCE [LARGE SCALE GENOMIC DNA]</scope>
    <source>
        <strain evidence="5 6">MIWBW</strain>
    </source>
</reference>
<dbReference type="Proteomes" id="UP001207654">
    <property type="component" value="Unassembled WGS sequence"/>
</dbReference>
<name>A0ABT3ZWE4_9BACT</name>
<proteinExistence type="inferred from homology"/>
<evidence type="ECO:0000256" key="2">
    <source>
        <dbReference type="RuleBase" id="RU003616"/>
    </source>
</evidence>
<gene>
    <name evidence="5" type="ORF">OV287_04450</name>
</gene>
<dbReference type="InterPro" id="IPR008978">
    <property type="entry name" value="HSP20-like_chaperone"/>
</dbReference>
<evidence type="ECO:0000313" key="6">
    <source>
        <dbReference type="Proteomes" id="UP001207654"/>
    </source>
</evidence>
<sequence length="450" mass="49720">MAGLDSHPGQRDRWEPVTDISETSGEFVFEVALPGVAREDIDLTLNGGGFTLEGVRGIPEVEGSLLVAERHFGRFAREFTLPEEFRGDPQADYRDGVLTIRFPKRGNPQAEGSGWTSPSAEQGQLPPIDVLDIGHGLLLRVDLPGIPQSAIDVLFEGQTLTLRGQREPESAGRRYLKVERPYGIFSRSILLPGGVEGEGINASYKDGVLSVELPASGTTSRPRKLGLRRRAAPPAPARPEDPLQQLREELEELRAQHQALRSEMDGYWLALGCGLRLAQVPLHQHLPVEVSLRDGEPAVQEQVMAAVMGFVEFAGFELWRDLPPESGPFLKRWQVRTRRKESQLEFQQRLLRMQEALELARGGAMQAQEPRPEDFADAERQKLLGEAAKAWAEAIFTLATALRAAAVDASVLMGTLSLQKQEAAVVLRTLDEEELVSRLRNWSAVSGEQP</sequence>
<feature type="domain" description="SHSP" evidence="4">
    <location>
        <begin position="119"/>
        <end position="230"/>
    </location>
</feature>
<evidence type="ECO:0000313" key="5">
    <source>
        <dbReference type="EMBL" id="MCY1073727.1"/>
    </source>
</evidence>
<organism evidence="5 6">
    <name type="scientific">Archangium lansingense</name>
    <dbReference type="NCBI Taxonomy" id="2995310"/>
    <lineage>
        <taxon>Bacteria</taxon>
        <taxon>Pseudomonadati</taxon>
        <taxon>Myxococcota</taxon>
        <taxon>Myxococcia</taxon>
        <taxon>Myxococcales</taxon>
        <taxon>Cystobacterineae</taxon>
        <taxon>Archangiaceae</taxon>
        <taxon>Archangium</taxon>
    </lineage>
</organism>
<evidence type="ECO:0000259" key="4">
    <source>
        <dbReference type="PROSITE" id="PS01031"/>
    </source>
</evidence>
<protein>
    <submittedName>
        <fullName evidence="5">Hsp20/alpha crystallin family protein</fullName>
    </submittedName>
</protein>
<feature type="compositionally biased region" description="Basic residues" evidence="3">
    <location>
        <begin position="221"/>
        <end position="231"/>
    </location>
</feature>
<comment type="caution">
    <text evidence="5">The sequence shown here is derived from an EMBL/GenBank/DDBJ whole genome shotgun (WGS) entry which is preliminary data.</text>
</comment>
<evidence type="ECO:0000256" key="1">
    <source>
        <dbReference type="PROSITE-ProRule" id="PRU00285"/>
    </source>
</evidence>
<dbReference type="PANTHER" id="PTHR11527">
    <property type="entry name" value="HEAT-SHOCK PROTEIN 20 FAMILY MEMBER"/>
    <property type="match status" value="1"/>
</dbReference>
<comment type="similarity">
    <text evidence="1 2">Belongs to the small heat shock protein (HSP20) family.</text>
</comment>
<dbReference type="CDD" id="cd06464">
    <property type="entry name" value="ACD_sHsps-like"/>
    <property type="match status" value="2"/>
</dbReference>
<feature type="region of interest" description="Disordered" evidence="3">
    <location>
        <begin position="215"/>
        <end position="243"/>
    </location>
</feature>
<dbReference type="SUPFAM" id="SSF49764">
    <property type="entry name" value="HSP20-like chaperones"/>
    <property type="match status" value="2"/>
</dbReference>